<keyword evidence="2" id="KW-0812">Transmembrane</keyword>
<sequence length="168" mass="17870">MILRRVARPLLASIFIYGGIGALRQAEGHAEVAKPLVDKTIGARQDRLPPAVSTDPVTLVRVDAAVKIVAGTLFAFGRVPRLSALALVGSLVPTTIAGHPFWEAKDDSEKQQQLIHFLKNAGLVGGLLIAAADTEGRPSLGWRARRAARKASRQVQNTAETARGKLPG</sequence>
<dbReference type="InterPro" id="IPR032808">
    <property type="entry name" value="DoxX"/>
</dbReference>
<dbReference type="RefSeq" id="WP_268755840.1">
    <property type="nucleotide sequence ID" value="NZ_CP113836.1"/>
</dbReference>
<dbReference type="Proteomes" id="UP001163203">
    <property type="component" value="Chromosome"/>
</dbReference>
<proteinExistence type="predicted"/>
<evidence type="ECO:0000256" key="1">
    <source>
        <dbReference type="ARBA" id="ARBA00004141"/>
    </source>
</evidence>
<evidence type="ECO:0000256" key="2">
    <source>
        <dbReference type="ARBA" id="ARBA00022692"/>
    </source>
</evidence>
<accession>A0ABY7B085</accession>
<reference evidence="5" key="1">
    <citation type="submission" date="2022-11" db="EMBL/GenBank/DDBJ databases">
        <authorList>
            <person name="Mo P."/>
        </authorList>
    </citation>
    <scope>NUCLEOTIDE SEQUENCE</scope>
    <source>
        <strain evidence="5">HUAS 11-8</strain>
    </source>
</reference>
<organism evidence="5 6">
    <name type="scientific">Amycolatopsis cynarae</name>
    <dbReference type="NCBI Taxonomy" id="2995223"/>
    <lineage>
        <taxon>Bacteria</taxon>
        <taxon>Bacillati</taxon>
        <taxon>Actinomycetota</taxon>
        <taxon>Actinomycetes</taxon>
        <taxon>Pseudonocardiales</taxon>
        <taxon>Pseudonocardiaceae</taxon>
        <taxon>Amycolatopsis</taxon>
    </lineage>
</organism>
<evidence type="ECO:0000313" key="5">
    <source>
        <dbReference type="EMBL" id="WAL65696.1"/>
    </source>
</evidence>
<gene>
    <name evidence="5" type="ORF">ORV05_33310</name>
</gene>
<dbReference type="EMBL" id="CP113836">
    <property type="protein sequence ID" value="WAL65696.1"/>
    <property type="molecule type" value="Genomic_DNA"/>
</dbReference>
<evidence type="ECO:0000256" key="4">
    <source>
        <dbReference type="ARBA" id="ARBA00023136"/>
    </source>
</evidence>
<comment type="subcellular location">
    <subcellularLocation>
        <location evidence="1">Membrane</location>
        <topology evidence="1">Multi-pass membrane protein</topology>
    </subcellularLocation>
</comment>
<protein>
    <submittedName>
        <fullName evidence="5">DoxX family protein</fullName>
    </submittedName>
</protein>
<evidence type="ECO:0000256" key="3">
    <source>
        <dbReference type="ARBA" id="ARBA00022989"/>
    </source>
</evidence>
<keyword evidence="6" id="KW-1185">Reference proteome</keyword>
<keyword evidence="4" id="KW-0472">Membrane</keyword>
<keyword evidence="3" id="KW-1133">Transmembrane helix</keyword>
<name>A0ABY7B085_9PSEU</name>
<dbReference type="Pfam" id="PF07681">
    <property type="entry name" value="DoxX"/>
    <property type="match status" value="1"/>
</dbReference>
<evidence type="ECO:0000313" key="6">
    <source>
        <dbReference type="Proteomes" id="UP001163203"/>
    </source>
</evidence>